<evidence type="ECO:0000256" key="1">
    <source>
        <dbReference type="SAM" id="SignalP"/>
    </source>
</evidence>
<dbReference type="EMBL" id="CAKLBY020000097">
    <property type="protein sequence ID" value="CAK7926227.1"/>
    <property type="molecule type" value="Genomic_DNA"/>
</dbReference>
<dbReference type="Proteomes" id="UP001162060">
    <property type="component" value="Unassembled WGS sequence"/>
</dbReference>
<gene>
    <name evidence="2" type="ORF">PM001_LOCUS11377</name>
</gene>
<protein>
    <submittedName>
        <fullName evidence="2">Uncharacterized protein</fullName>
    </submittedName>
</protein>
<organism evidence="2 3">
    <name type="scientific">Peronospora matthiolae</name>
    <dbReference type="NCBI Taxonomy" id="2874970"/>
    <lineage>
        <taxon>Eukaryota</taxon>
        <taxon>Sar</taxon>
        <taxon>Stramenopiles</taxon>
        <taxon>Oomycota</taxon>
        <taxon>Peronosporomycetes</taxon>
        <taxon>Peronosporales</taxon>
        <taxon>Peronosporaceae</taxon>
        <taxon>Peronospora</taxon>
    </lineage>
</organism>
<evidence type="ECO:0000313" key="2">
    <source>
        <dbReference type="EMBL" id="CAK7926227.1"/>
    </source>
</evidence>
<name>A0AAV1TYD4_9STRA</name>
<feature type="chain" id="PRO_5043617795" evidence="1">
    <location>
        <begin position="23"/>
        <end position="250"/>
    </location>
</feature>
<accession>A0AAV1TYD4</accession>
<proteinExistence type="predicted"/>
<comment type="caution">
    <text evidence="2">The sequence shown here is derived from an EMBL/GenBank/DDBJ whole genome shotgun (WGS) entry which is preliminary data.</text>
</comment>
<feature type="signal peptide" evidence="1">
    <location>
        <begin position="1"/>
        <end position="22"/>
    </location>
</feature>
<reference evidence="2" key="1">
    <citation type="submission" date="2024-01" db="EMBL/GenBank/DDBJ databases">
        <authorList>
            <person name="Webb A."/>
        </authorList>
    </citation>
    <scope>NUCLEOTIDE SEQUENCE</scope>
    <source>
        <strain evidence="2">Pm1</strain>
    </source>
</reference>
<dbReference type="AlphaFoldDB" id="A0AAV1TYD4"/>
<keyword evidence="1" id="KW-0732">Signal</keyword>
<sequence length="250" mass="28523">MRLTTLYVLFICASLTAQKALTDPIASELGTSQGPAARGVPEARGSFSFSAFFEWLANIFKSSRLKELENKLVPVESHLDALLYVDIRAKIEEMRSRLDVSFLPLTGEYSSVKLVELDHHACELFKSHEFRAVYQKLSSLKDVDADAAMYDFLVLEFDKVKTAQLLWLGAVSGRGNPQNWARLVENAQYRKWMESERIFRPREVSTFLGVKTKDEHGRVIKSNAVLVTLSLRYWDFARKDYEVSMKASLK</sequence>
<evidence type="ECO:0000313" key="3">
    <source>
        <dbReference type="Proteomes" id="UP001162060"/>
    </source>
</evidence>